<evidence type="ECO:0000313" key="2">
    <source>
        <dbReference type="Proteomes" id="UP000054567"/>
    </source>
</evidence>
<proteinExistence type="predicted"/>
<dbReference type="AlphaFoldDB" id="A0A0J6FF25"/>
<accession>A0A0J6FF25</accession>
<dbReference type="VEuPathDB" id="FungiDB:CPAG_05246"/>
<name>A0A0J6FF25_COCPO</name>
<reference evidence="1 2" key="1">
    <citation type="submission" date="2007-06" db="EMBL/GenBank/DDBJ databases">
        <title>The Genome Sequence of Coccidioides posadasii RMSCC_3488.</title>
        <authorList>
            <consortium name="Coccidioides Genome Resources Consortium"/>
            <consortium name="The Broad Institute Genome Sequencing Platform"/>
            <person name="Henn M.R."/>
            <person name="Sykes S."/>
            <person name="Young S."/>
            <person name="Jaffe D."/>
            <person name="Berlin A."/>
            <person name="Alvarez P."/>
            <person name="Butler J."/>
            <person name="Gnerre S."/>
            <person name="Grabherr M."/>
            <person name="Mauceli E."/>
            <person name="Brockman W."/>
            <person name="Kodira C."/>
            <person name="Alvarado L."/>
            <person name="Zeng Q."/>
            <person name="Crawford M."/>
            <person name="Antoine C."/>
            <person name="Devon K."/>
            <person name="Galgiani J."/>
            <person name="Orsborn K."/>
            <person name="Lewis M.L."/>
            <person name="Nusbaum C."/>
            <person name="Galagan J."/>
            <person name="Birren B."/>
        </authorList>
    </citation>
    <scope>NUCLEOTIDE SEQUENCE [LARGE SCALE GENOMIC DNA]</scope>
    <source>
        <strain evidence="1 2">RMSCC 3488</strain>
    </source>
</reference>
<dbReference type="EMBL" id="DS268111">
    <property type="protein sequence ID" value="KMM68923.1"/>
    <property type="molecule type" value="Genomic_DNA"/>
</dbReference>
<sequence>MASRGCLFARICYKNRTSLYKKVGRMKATYKSHVFPRLGQALQLIAKRKLLSQTTGNILLHQDVLEKTIIITNPENVDGNSGMLIGLNLAKEIMQQCYPDSTFHMSLHQRKHILGKIYIHTEGSSTLKKFHNRSGIGIDTSAHGLQSQMLHLFLQLFDLCILHINNIIDSPAHWFLSQYHGGWDLSVPLSESMTMTAQPDSAAEDMVERLSAQKGLYNKEAIPNKRAVI</sequence>
<protein>
    <submittedName>
        <fullName evidence="1">Uncharacterized protein</fullName>
    </submittedName>
</protein>
<reference evidence="2" key="2">
    <citation type="journal article" date="2009" name="Genome Res.">
        <title>Comparative genomic analyses of the human fungal pathogens Coccidioides and their relatives.</title>
        <authorList>
            <person name="Sharpton T.J."/>
            <person name="Stajich J.E."/>
            <person name="Rounsley S.D."/>
            <person name="Gardner M.J."/>
            <person name="Wortman J.R."/>
            <person name="Jordar V.S."/>
            <person name="Maiti R."/>
            <person name="Kodira C.D."/>
            <person name="Neafsey D.E."/>
            <person name="Zeng Q."/>
            <person name="Hung C.-Y."/>
            <person name="McMahan C."/>
            <person name="Muszewska A."/>
            <person name="Grynberg M."/>
            <person name="Mandel M.A."/>
            <person name="Kellner E.M."/>
            <person name="Barker B.M."/>
            <person name="Galgiani J.N."/>
            <person name="Orbach M.J."/>
            <person name="Kirkland T.N."/>
            <person name="Cole G.T."/>
            <person name="Henn M.R."/>
            <person name="Birren B.W."/>
            <person name="Taylor J.W."/>
        </authorList>
    </citation>
    <scope>NUCLEOTIDE SEQUENCE [LARGE SCALE GENOMIC DNA]</scope>
    <source>
        <strain evidence="2">RMSCC 3488</strain>
    </source>
</reference>
<reference evidence="2" key="3">
    <citation type="journal article" date="2010" name="Genome Res.">
        <title>Population genomic sequencing of Coccidioides fungi reveals recent hybridization and transposon control.</title>
        <authorList>
            <person name="Neafsey D.E."/>
            <person name="Barker B.M."/>
            <person name="Sharpton T.J."/>
            <person name="Stajich J.E."/>
            <person name="Park D.J."/>
            <person name="Whiston E."/>
            <person name="Hung C.-Y."/>
            <person name="McMahan C."/>
            <person name="White J."/>
            <person name="Sykes S."/>
            <person name="Heiman D."/>
            <person name="Young S."/>
            <person name="Zeng Q."/>
            <person name="Abouelleil A."/>
            <person name="Aftuck L."/>
            <person name="Bessette D."/>
            <person name="Brown A."/>
            <person name="FitzGerald M."/>
            <person name="Lui A."/>
            <person name="Macdonald J.P."/>
            <person name="Priest M."/>
            <person name="Orbach M.J."/>
            <person name="Galgiani J.N."/>
            <person name="Kirkland T.N."/>
            <person name="Cole G.T."/>
            <person name="Birren B.W."/>
            <person name="Henn M.R."/>
            <person name="Taylor J.W."/>
            <person name="Rounsley S.D."/>
        </authorList>
    </citation>
    <scope>NUCLEOTIDE SEQUENCE [LARGE SCALE GENOMIC DNA]</scope>
    <source>
        <strain evidence="2">RMSCC 3488</strain>
    </source>
</reference>
<gene>
    <name evidence="1" type="ORF">CPAG_05246</name>
</gene>
<dbReference type="Proteomes" id="UP000054567">
    <property type="component" value="Unassembled WGS sequence"/>
</dbReference>
<evidence type="ECO:0000313" key="1">
    <source>
        <dbReference type="EMBL" id="KMM68923.1"/>
    </source>
</evidence>
<organism evidence="1 2">
    <name type="scientific">Coccidioides posadasii RMSCC 3488</name>
    <dbReference type="NCBI Taxonomy" id="454284"/>
    <lineage>
        <taxon>Eukaryota</taxon>
        <taxon>Fungi</taxon>
        <taxon>Dikarya</taxon>
        <taxon>Ascomycota</taxon>
        <taxon>Pezizomycotina</taxon>
        <taxon>Eurotiomycetes</taxon>
        <taxon>Eurotiomycetidae</taxon>
        <taxon>Onygenales</taxon>
        <taxon>Onygenaceae</taxon>
        <taxon>Coccidioides</taxon>
    </lineage>
</organism>